<name>A0A553HN22_9PEZI</name>
<keyword evidence="3" id="KW-1185">Reference proteome</keyword>
<gene>
    <name evidence="2" type="ORF">FHL15_009790</name>
</gene>
<dbReference type="EMBL" id="VFLP01000069">
    <property type="protein sequence ID" value="TRX89353.1"/>
    <property type="molecule type" value="Genomic_DNA"/>
</dbReference>
<protein>
    <submittedName>
        <fullName evidence="2">Uncharacterized protein</fullName>
    </submittedName>
</protein>
<dbReference type="Proteomes" id="UP000319160">
    <property type="component" value="Unassembled WGS sequence"/>
</dbReference>
<accession>A0A553HN22</accession>
<evidence type="ECO:0000313" key="2">
    <source>
        <dbReference type="EMBL" id="TRX89353.1"/>
    </source>
</evidence>
<evidence type="ECO:0000313" key="3">
    <source>
        <dbReference type="Proteomes" id="UP000319160"/>
    </source>
</evidence>
<dbReference type="AlphaFoldDB" id="A0A553HN22"/>
<evidence type="ECO:0000256" key="1">
    <source>
        <dbReference type="SAM" id="MobiDB-lite"/>
    </source>
</evidence>
<comment type="caution">
    <text evidence="2">The sequence shown here is derived from an EMBL/GenBank/DDBJ whole genome shotgun (WGS) entry which is preliminary data.</text>
</comment>
<organism evidence="2 3">
    <name type="scientific">Xylaria flabelliformis</name>
    <dbReference type="NCBI Taxonomy" id="2512241"/>
    <lineage>
        <taxon>Eukaryota</taxon>
        <taxon>Fungi</taxon>
        <taxon>Dikarya</taxon>
        <taxon>Ascomycota</taxon>
        <taxon>Pezizomycotina</taxon>
        <taxon>Sordariomycetes</taxon>
        <taxon>Xylariomycetidae</taxon>
        <taxon>Xylariales</taxon>
        <taxon>Xylariaceae</taxon>
        <taxon>Xylaria</taxon>
    </lineage>
</organism>
<feature type="compositionally biased region" description="Polar residues" evidence="1">
    <location>
        <begin position="1"/>
        <end position="19"/>
    </location>
</feature>
<feature type="region of interest" description="Disordered" evidence="1">
    <location>
        <begin position="1"/>
        <end position="49"/>
    </location>
</feature>
<sequence length="106" mass="11002">MSINPHCSVSATKSRSATAPTEFHSKPTEKPSSAAIMSRSMPKGLPASAPQDLAQALERPDAKASARMYVPGHDVGDLTLGAVRVDIQELGEAALVGGLDAGKLMF</sequence>
<reference evidence="3" key="1">
    <citation type="submission" date="2019-06" db="EMBL/GenBank/DDBJ databases">
        <title>Draft genome sequence of the griseofulvin-producing fungus Xylaria cubensis strain G536.</title>
        <authorList>
            <person name="Mead M.E."/>
            <person name="Raja H.A."/>
            <person name="Steenwyk J.L."/>
            <person name="Knowles S.L."/>
            <person name="Oberlies N.H."/>
            <person name="Rokas A."/>
        </authorList>
    </citation>
    <scope>NUCLEOTIDE SEQUENCE [LARGE SCALE GENOMIC DNA]</scope>
    <source>
        <strain evidence="3">G536</strain>
    </source>
</reference>
<proteinExistence type="predicted"/>